<evidence type="ECO:0000256" key="1">
    <source>
        <dbReference type="SAM" id="MobiDB-lite"/>
    </source>
</evidence>
<proteinExistence type="predicted"/>
<evidence type="ECO:0000313" key="3">
    <source>
        <dbReference type="Proteomes" id="UP000077405"/>
    </source>
</evidence>
<keyword evidence="3" id="KW-1185">Reference proteome</keyword>
<dbReference type="EMBL" id="CP028903">
    <property type="protein sequence ID" value="AWB07380.1"/>
    <property type="molecule type" value="Genomic_DNA"/>
</dbReference>
<evidence type="ECO:0000313" key="2">
    <source>
        <dbReference type="EMBL" id="AWB07380.1"/>
    </source>
</evidence>
<dbReference type="AlphaFoldDB" id="A0A2R4VSG1"/>
<feature type="region of interest" description="Disordered" evidence="1">
    <location>
        <begin position="45"/>
        <end position="72"/>
    </location>
</feature>
<organism evidence="2 3">
    <name type="scientific">Azospirillum humicireducens</name>
    <dbReference type="NCBI Taxonomy" id="1226968"/>
    <lineage>
        <taxon>Bacteria</taxon>
        <taxon>Pseudomonadati</taxon>
        <taxon>Pseudomonadota</taxon>
        <taxon>Alphaproteobacteria</taxon>
        <taxon>Rhodospirillales</taxon>
        <taxon>Azospirillaceae</taxon>
        <taxon>Azospirillum</taxon>
    </lineage>
</organism>
<protein>
    <submittedName>
        <fullName evidence="2">Uncharacterized protein</fullName>
    </submittedName>
</protein>
<keyword evidence="2" id="KW-0614">Plasmid</keyword>
<dbReference type="RefSeq" id="WP_108547671.1">
    <property type="nucleotide sequence ID" value="NZ_CP028903.1"/>
</dbReference>
<geneLocation type="plasmid" evidence="2 3">
    <name>pYZ2</name>
</geneLocation>
<sequence length="72" mass="7428">MAFVELTEISGETVLVNPIAVAYLRTTADGGTALHFTGRAEPLRVPGAPSDVARSLENAAPTPPDPTLSLLA</sequence>
<gene>
    <name evidence="2" type="ORF">A6A40_20295</name>
</gene>
<accession>A0A2R4VSG1</accession>
<dbReference type="Proteomes" id="UP000077405">
    <property type="component" value="Plasmid pYZ2"/>
</dbReference>
<dbReference type="KEGG" id="ahu:A6A40_20295"/>
<name>A0A2R4VSG1_9PROT</name>
<reference evidence="2 3" key="1">
    <citation type="submission" date="2018-04" db="EMBL/GenBank/DDBJ databases">
        <title>Complete genome sequence of the nitrogen-fixing bacterium Azospirillum humicireducens type strain SgZ-5.</title>
        <authorList>
            <person name="Yu Z."/>
        </authorList>
    </citation>
    <scope>NUCLEOTIDE SEQUENCE [LARGE SCALE GENOMIC DNA]</scope>
    <source>
        <strain evidence="2 3">SgZ-5</strain>
        <plasmid evidence="2 3">pYZ2</plasmid>
    </source>
</reference>
<dbReference type="OrthoDB" id="7306868at2"/>